<sequence>MKMAMLSVVEGKRKCQGLIGQGSCPKNIRNILNLLEQGSRPHFSNFMYLHLNQAHVLLRNILMCTLDNLTYPVRNSMRVHHRPKLRKSHKRAGASML</sequence>
<keyword evidence="2" id="KW-1185">Reference proteome</keyword>
<evidence type="ECO:0000313" key="1">
    <source>
        <dbReference type="EMBL" id="MPC45329.1"/>
    </source>
</evidence>
<name>A0A5B7FJI7_PORTR</name>
<protein>
    <submittedName>
        <fullName evidence="1">Uncharacterized protein</fullName>
    </submittedName>
</protein>
<proteinExistence type="predicted"/>
<comment type="caution">
    <text evidence="1">The sequence shown here is derived from an EMBL/GenBank/DDBJ whole genome shotgun (WGS) entry which is preliminary data.</text>
</comment>
<accession>A0A5B7FJI7</accession>
<reference evidence="1 2" key="1">
    <citation type="submission" date="2019-05" db="EMBL/GenBank/DDBJ databases">
        <title>Another draft genome of Portunus trituberculatus and its Hox gene families provides insights of decapod evolution.</title>
        <authorList>
            <person name="Jeong J.-H."/>
            <person name="Song I."/>
            <person name="Kim S."/>
            <person name="Choi T."/>
            <person name="Kim D."/>
            <person name="Ryu S."/>
            <person name="Kim W."/>
        </authorList>
    </citation>
    <scope>NUCLEOTIDE SEQUENCE [LARGE SCALE GENOMIC DNA]</scope>
    <source>
        <tissue evidence="1">Muscle</tissue>
    </source>
</reference>
<dbReference type="EMBL" id="VSRR010006677">
    <property type="protein sequence ID" value="MPC45329.1"/>
    <property type="molecule type" value="Genomic_DNA"/>
</dbReference>
<dbReference type="Proteomes" id="UP000324222">
    <property type="component" value="Unassembled WGS sequence"/>
</dbReference>
<organism evidence="1 2">
    <name type="scientific">Portunus trituberculatus</name>
    <name type="common">Swimming crab</name>
    <name type="synonym">Neptunus trituberculatus</name>
    <dbReference type="NCBI Taxonomy" id="210409"/>
    <lineage>
        <taxon>Eukaryota</taxon>
        <taxon>Metazoa</taxon>
        <taxon>Ecdysozoa</taxon>
        <taxon>Arthropoda</taxon>
        <taxon>Crustacea</taxon>
        <taxon>Multicrustacea</taxon>
        <taxon>Malacostraca</taxon>
        <taxon>Eumalacostraca</taxon>
        <taxon>Eucarida</taxon>
        <taxon>Decapoda</taxon>
        <taxon>Pleocyemata</taxon>
        <taxon>Brachyura</taxon>
        <taxon>Eubrachyura</taxon>
        <taxon>Portunoidea</taxon>
        <taxon>Portunidae</taxon>
        <taxon>Portuninae</taxon>
        <taxon>Portunus</taxon>
    </lineage>
</organism>
<evidence type="ECO:0000313" key="2">
    <source>
        <dbReference type="Proteomes" id="UP000324222"/>
    </source>
</evidence>
<dbReference type="AlphaFoldDB" id="A0A5B7FJI7"/>
<gene>
    <name evidence="1" type="ORF">E2C01_039025</name>
</gene>